<sequence length="92" mass="10562">MMRHHQAEILYASDVAQLMGKSQQAVTNLIKRESDALPPGRFKVGRLWAWKRTRVMEWLENLDAEEATAQQEPRRRPGRPRSTPASPQALRG</sequence>
<accession>A0A1Q8SUK8</accession>
<evidence type="ECO:0008006" key="4">
    <source>
        <dbReference type="Google" id="ProtNLM"/>
    </source>
</evidence>
<proteinExistence type="predicted"/>
<gene>
    <name evidence="2" type="ORF">BTW07_05550</name>
</gene>
<protein>
    <recommendedName>
        <fullName evidence="4">Helix-turn-helix domain-containing protein</fullName>
    </recommendedName>
</protein>
<feature type="region of interest" description="Disordered" evidence="1">
    <location>
        <begin position="63"/>
        <end position="92"/>
    </location>
</feature>
<evidence type="ECO:0000313" key="3">
    <source>
        <dbReference type="Proteomes" id="UP000186878"/>
    </source>
</evidence>
<reference evidence="2 3" key="1">
    <citation type="submission" date="2016-12" db="EMBL/GenBank/DDBJ databases">
        <title>Draft genome sequences of strains Salinicola socius SMB35, Salinicola sp. MH3R3-1 and Chromohalobacter sp. SMB17 from the Verkhnekamsk potash mining region of Russia.</title>
        <authorList>
            <person name="Mavrodi D.V."/>
            <person name="Olsson B.E."/>
            <person name="Korsakova E.S."/>
            <person name="Pyankova A."/>
            <person name="Mavrodi O.V."/>
            <person name="Plotnikova E.G."/>
        </authorList>
    </citation>
    <scope>NUCLEOTIDE SEQUENCE [LARGE SCALE GENOMIC DNA]</scope>
    <source>
        <strain evidence="2 3">SMB35</strain>
    </source>
</reference>
<organism evidence="2 3">
    <name type="scientific">Salinicola socius</name>
    <dbReference type="NCBI Taxonomy" id="404433"/>
    <lineage>
        <taxon>Bacteria</taxon>
        <taxon>Pseudomonadati</taxon>
        <taxon>Pseudomonadota</taxon>
        <taxon>Gammaproteobacteria</taxon>
        <taxon>Oceanospirillales</taxon>
        <taxon>Halomonadaceae</taxon>
        <taxon>Salinicola</taxon>
    </lineage>
</organism>
<feature type="compositionally biased region" description="Low complexity" evidence="1">
    <location>
        <begin position="80"/>
        <end position="92"/>
    </location>
</feature>
<keyword evidence="3" id="KW-1185">Reference proteome</keyword>
<comment type="caution">
    <text evidence="2">The sequence shown here is derived from an EMBL/GenBank/DDBJ whole genome shotgun (WGS) entry which is preliminary data.</text>
</comment>
<dbReference type="EMBL" id="MSDO01000005">
    <property type="protein sequence ID" value="OLO05078.1"/>
    <property type="molecule type" value="Genomic_DNA"/>
</dbReference>
<evidence type="ECO:0000313" key="2">
    <source>
        <dbReference type="EMBL" id="OLO05078.1"/>
    </source>
</evidence>
<dbReference type="Proteomes" id="UP000186878">
    <property type="component" value="Unassembled WGS sequence"/>
</dbReference>
<dbReference type="AlphaFoldDB" id="A0A1Q8SUK8"/>
<dbReference type="STRING" id="404433.BTW07_05550"/>
<evidence type="ECO:0000256" key="1">
    <source>
        <dbReference type="SAM" id="MobiDB-lite"/>
    </source>
</evidence>
<name>A0A1Q8SUK8_9GAMM</name>